<proteinExistence type="predicted"/>
<feature type="domain" description="IclR-ED" evidence="5">
    <location>
        <begin position="69"/>
        <end position="253"/>
    </location>
</feature>
<dbReference type="SUPFAM" id="SSF46785">
    <property type="entry name" value="Winged helix' DNA-binding domain"/>
    <property type="match status" value="1"/>
</dbReference>
<dbReference type="RefSeq" id="WP_161493178.1">
    <property type="nucleotide sequence ID" value="NZ_CP019893.1"/>
</dbReference>
<evidence type="ECO:0000259" key="5">
    <source>
        <dbReference type="PROSITE" id="PS51078"/>
    </source>
</evidence>
<organism evidence="6 7">
    <name type="scientific">Natrarchaeobaculum aegyptiacum</name>
    <dbReference type="NCBI Taxonomy" id="745377"/>
    <lineage>
        <taxon>Archaea</taxon>
        <taxon>Methanobacteriati</taxon>
        <taxon>Methanobacteriota</taxon>
        <taxon>Stenosarchaea group</taxon>
        <taxon>Halobacteria</taxon>
        <taxon>Halobacteriales</taxon>
        <taxon>Natrialbaceae</taxon>
        <taxon>Natrarchaeobaculum</taxon>
    </lineage>
</organism>
<evidence type="ECO:0000313" key="6">
    <source>
        <dbReference type="EMBL" id="ARS90208.1"/>
    </source>
</evidence>
<gene>
    <name evidence="6" type="ORF">B1756_11050</name>
</gene>
<accession>A0A2Z2I1B8</accession>
<dbReference type="GeneID" id="32894622"/>
<dbReference type="Pfam" id="PF01614">
    <property type="entry name" value="IclR_C"/>
    <property type="match status" value="1"/>
</dbReference>
<dbReference type="InterPro" id="IPR050707">
    <property type="entry name" value="HTH_MetabolicPath_Reg"/>
</dbReference>
<dbReference type="PANTHER" id="PTHR30136">
    <property type="entry name" value="HELIX-TURN-HELIX TRANSCRIPTIONAL REGULATOR, ICLR FAMILY"/>
    <property type="match status" value="1"/>
</dbReference>
<dbReference type="OrthoDB" id="14763at2157"/>
<evidence type="ECO:0000256" key="2">
    <source>
        <dbReference type="ARBA" id="ARBA00023125"/>
    </source>
</evidence>
<evidence type="ECO:0000259" key="4">
    <source>
        <dbReference type="PROSITE" id="PS51077"/>
    </source>
</evidence>
<dbReference type="InterPro" id="IPR014757">
    <property type="entry name" value="Tscrpt_reg_IclR_C"/>
</dbReference>
<dbReference type="PANTHER" id="PTHR30136:SF35">
    <property type="entry name" value="HTH-TYPE TRANSCRIPTIONAL REGULATOR RV1719"/>
    <property type="match status" value="1"/>
</dbReference>
<dbReference type="KEGG" id="naj:B1756_11050"/>
<dbReference type="Pfam" id="PF09339">
    <property type="entry name" value="HTH_IclR"/>
    <property type="match status" value="1"/>
</dbReference>
<dbReference type="SMART" id="SM00346">
    <property type="entry name" value="HTH_ICLR"/>
    <property type="match status" value="1"/>
</dbReference>
<dbReference type="AlphaFoldDB" id="A0A2Z2I1B8"/>
<dbReference type="PROSITE" id="PS51077">
    <property type="entry name" value="HTH_ICLR"/>
    <property type="match status" value="1"/>
</dbReference>
<feature type="domain" description="HTH iclR-type" evidence="4">
    <location>
        <begin position="9"/>
        <end position="68"/>
    </location>
</feature>
<keyword evidence="7" id="KW-1185">Reference proteome</keyword>
<dbReference type="EMBL" id="CP019893">
    <property type="protein sequence ID" value="ARS90208.1"/>
    <property type="molecule type" value="Genomic_DNA"/>
</dbReference>
<dbReference type="CDD" id="cd00090">
    <property type="entry name" value="HTH_ARSR"/>
    <property type="match status" value="1"/>
</dbReference>
<protein>
    <recommendedName>
        <fullName evidence="8">IclR family transcriptional regulator</fullName>
    </recommendedName>
</protein>
<keyword evidence="2" id="KW-0238">DNA-binding</keyword>
<reference evidence="7" key="1">
    <citation type="submission" date="2017-02" db="EMBL/GenBank/DDBJ databases">
        <title>Natronthermophilus aegyptiacus gen. nov.,sp. nov., an aerobic, extremely halophilic alkalithermophilic archaeon isolated from the athalassohaline Wadi An Natrun, Egypt.</title>
        <authorList>
            <person name="Zhao B."/>
        </authorList>
    </citation>
    <scope>NUCLEOTIDE SEQUENCE [LARGE SCALE GENOMIC DNA]</scope>
    <source>
        <strain evidence="7">JW/NM-HA 15</strain>
    </source>
</reference>
<dbReference type="InterPro" id="IPR005471">
    <property type="entry name" value="Tscrpt_reg_IclR_N"/>
</dbReference>
<dbReference type="Proteomes" id="UP000250088">
    <property type="component" value="Chromosome"/>
</dbReference>
<dbReference type="GO" id="GO:0003677">
    <property type="term" value="F:DNA binding"/>
    <property type="evidence" value="ECO:0007669"/>
    <property type="project" value="UniProtKB-KW"/>
</dbReference>
<keyword evidence="1" id="KW-0805">Transcription regulation</keyword>
<evidence type="ECO:0000256" key="1">
    <source>
        <dbReference type="ARBA" id="ARBA00023015"/>
    </source>
</evidence>
<dbReference type="SUPFAM" id="SSF55781">
    <property type="entry name" value="GAF domain-like"/>
    <property type="match status" value="1"/>
</dbReference>
<keyword evidence="3" id="KW-0804">Transcription</keyword>
<name>A0A2Z2I1B8_9EURY</name>
<dbReference type="Gene3D" id="1.10.10.10">
    <property type="entry name" value="Winged helix-like DNA-binding domain superfamily/Winged helix DNA-binding domain"/>
    <property type="match status" value="1"/>
</dbReference>
<evidence type="ECO:0000313" key="7">
    <source>
        <dbReference type="Proteomes" id="UP000250088"/>
    </source>
</evidence>
<dbReference type="GO" id="GO:0003700">
    <property type="term" value="F:DNA-binding transcription factor activity"/>
    <property type="evidence" value="ECO:0007669"/>
    <property type="project" value="TreeGrafter"/>
</dbReference>
<dbReference type="InterPro" id="IPR011991">
    <property type="entry name" value="ArsR-like_HTH"/>
</dbReference>
<dbReference type="GO" id="GO:0045892">
    <property type="term" value="P:negative regulation of DNA-templated transcription"/>
    <property type="evidence" value="ECO:0007669"/>
    <property type="project" value="TreeGrafter"/>
</dbReference>
<evidence type="ECO:0008006" key="8">
    <source>
        <dbReference type="Google" id="ProtNLM"/>
    </source>
</evidence>
<sequence length="254" mass="28544">MDRDHRPGIKSTQTVFAILDVISETEGCRLTDIANELEMSKSTVHDHLASLRDGGFVNRSGDEYTLGLKLFDYGIQARNQWDIFDAAEPKIEELAASVGERTWCFVEYDHRLVYLCGAAAATQVKTPHRLGRHAYLHHLAGGKAMLAHFPEEYVREIIDEHGLPPVTENTITDEDELFEELEEIRRTGIAYNDEEAMIGLRAIGTVIKSVDDEVYGSIALSGPANRFSEDRIEAELREPLLGTANEIELNLRNF</sequence>
<dbReference type="Gene3D" id="3.30.450.40">
    <property type="match status" value="1"/>
</dbReference>
<evidence type="ECO:0000256" key="3">
    <source>
        <dbReference type="ARBA" id="ARBA00023163"/>
    </source>
</evidence>
<dbReference type="PROSITE" id="PS51078">
    <property type="entry name" value="ICLR_ED"/>
    <property type="match status" value="1"/>
</dbReference>
<dbReference type="InterPro" id="IPR036388">
    <property type="entry name" value="WH-like_DNA-bd_sf"/>
</dbReference>
<dbReference type="InterPro" id="IPR036390">
    <property type="entry name" value="WH_DNA-bd_sf"/>
</dbReference>
<dbReference type="InterPro" id="IPR029016">
    <property type="entry name" value="GAF-like_dom_sf"/>
</dbReference>